<accession>A0A368KN95</accession>
<dbReference type="AlphaFoldDB" id="A0A368KN95"/>
<gene>
    <name evidence="2" type="ORF">DTL42_17335</name>
</gene>
<evidence type="ECO:0000313" key="3">
    <source>
        <dbReference type="Proteomes" id="UP000253562"/>
    </source>
</evidence>
<dbReference type="Proteomes" id="UP000253562">
    <property type="component" value="Unassembled WGS sequence"/>
</dbReference>
<dbReference type="EMBL" id="QPEX01000034">
    <property type="protein sequence ID" value="RCS44685.1"/>
    <property type="molecule type" value="Genomic_DNA"/>
</dbReference>
<comment type="caution">
    <text evidence="2">The sequence shown here is derived from an EMBL/GenBank/DDBJ whole genome shotgun (WGS) entry which is preliminary data.</text>
</comment>
<feature type="signal peptide" evidence="1">
    <location>
        <begin position="1"/>
        <end position="19"/>
    </location>
</feature>
<evidence type="ECO:0000256" key="1">
    <source>
        <dbReference type="SAM" id="SignalP"/>
    </source>
</evidence>
<name>A0A368KN95_9BACT</name>
<evidence type="ECO:0000313" key="2">
    <source>
        <dbReference type="EMBL" id="RCS44685.1"/>
    </source>
</evidence>
<organism evidence="2 3">
    <name type="scientific">Bremerella cremea</name>
    <dbReference type="NCBI Taxonomy" id="1031537"/>
    <lineage>
        <taxon>Bacteria</taxon>
        <taxon>Pseudomonadati</taxon>
        <taxon>Planctomycetota</taxon>
        <taxon>Planctomycetia</taxon>
        <taxon>Pirellulales</taxon>
        <taxon>Pirellulaceae</taxon>
        <taxon>Bremerella</taxon>
    </lineage>
</organism>
<dbReference type="OrthoDB" id="289754at2"/>
<keyword evidence="1" id="KW-0732">Signal</keyword>
<feature type="chain" id="PRO_5016817928" evidence="1">
    <location>
        <begin position="20"/>
        <end position="151"/>
    </location>
</feature>
<protein>
    <submittedName>
        <fullName evidence="2">Uncharacterized protein</fullName>
    </submittedName>
</protein>
<sequence>MLVRTLILTILSFSFGVSALLGDEPQTHLDEAFRPKALEMTPPLLTSGKEIRKYVGKLIAIRGKVSDTKIPDLLGVEIALPSHELRGKEAYAVGILGESTVSKEEIEETFRNYGPIATQGAGTYYKLYSDLSFTPAEAKPWPVKRSAKGDR</sequence>
<reference evidence="2 3" key="1">
    <citation type="submission" date="2018-07" db="EMBL/GenBank/DDBJ databases">
        <title>Comparative genomes isolates from brazilian mangrove.</title>
        <authorList>
            <person name="De Araujo J.E."/>
            <person name="Taketani R.G."/>
            <person name="Silva M.C.P."/>
            <person name="Lourenco M.V."/>
            <person name="Oliveira V.M."/>
            <person name="Andreote F.D."/>
        </authorList>
    </citation>
    <scope>NUCLEOTIDE SEQUENCE [LARGE SCALE GENOMIC DNA]</scope>
    <source>
        <strain evidence="2 3">HEX PRIS-MGV</strain>
    </source>
</reference>
<dbReference type="RefSeq" id="WP_114370271.1">
    <property type="nucleotide sequence ID" value="NZ_QPEX01000034.1"/>
</dbReference>
<proteinExistence type="predicted"/>